<dbReference type="EMBL" id="CP002198">
    <property type="protein sequence ID" value="ADN14531.1"/>
    <property type="molecule type" value="Genomic_DNA"/>
</dbReference>
<reference evidence="2" key="1">
    <citation type="journal article" date="2011" name="MBio">
        <title>Novel metabolic attributes of the genus Cyanothece, comprising a group of unicellular nitrogen-fixing Cyanobacteria.</title>
        <authorList>
            <person name="Bandyopadhyay A."/>
            <person name="Elvitigala T."/>
            <person name="Welsh E."/>
            <person name="Stockel J."/>
            <person name="Liberton M."/>
            <person name="Min H."/>
            <person name="Sherman L.A."/>
            <person name="Pakrasi H.B."/>
        </authorList>
    </citation>
    <scope>NUCLEOTIDE SEQUENCE [LARGE SCALE GENOMIC DNA]</scope>
    <source>
        <strain evidence="2">PCC 7822</strain>
    </source>
</reference>
<keyword evidence="2" id="KW-1185">Reference proteome</keyword>
<dbReference type="Proteomes" id="UP000008206">
    <property type="component" value="Chromosome"/>
</dbReference>
<protein>
    <recommendedName>
        <fullName evidence="3">PEP-CTERM protein-sorting domain-containing protein</fullName>
    </recommendedName>
</protein>
<dbReference type="NCBIfam" id="TIGR04155">
    <property type="entry name" value="cyano_PEP"/>
    <property type="match status" value="1"/>
</dbReference>
<sequence length="251" mass="25871">MENEGVNFNLSSTIALFGAVGVAATSIVGTTTSAQAATVVGSISLGGAPVTAVSTGLKDPSGNYITTLNFANFGGTNPAGTGQFVVTDADGIFSSYDPAPIPFAIGTIKDLPPFPTPVTAITNFLKLNLPKSTTFDLNGINSVTYTPSGNGVNVSFGVTGIFKQGSSQYQGVGTFGAEITFPVRVTNPVGNIRNLAQFNQFLASSNRSITVRSWSANLTASVPEPLTLLGVSTALGFGGFFKRKLANKQEK</sequence>
<name>E0UI01_GLOV7</name>
<evidence type="ECO:0000313" key="2">
    <source>
        <dbReference type="Proteomes" id="UP000008206"/>
    </source>
</evidence>
<dbReference type="AlphaFoldDB" id="E0UI01"/>
<dbReference type="HOGENOM" id="CLU_1159585_0_0_3"/>
<accession>E0UI01</accession>
<dbReference type="OrthoDB" id="429717at2"/>
<dbReference type="InterPro" id="IPR026374">
    <property type="entry name" value="Cyano_PEP"/>
</dbReference>
<evidence type="ECO:0000313" key="1">
    <source>
        <dbReference type="EMBL" id="ADN14531.1"/>
    </source>
</evidence>
<organism evidence="1 2">
    <name type="scientific">Gloeothece verrucosa (strain PCC 7822)</name>
    <name type="common">Cyanothece sp. (strain PCC 7822)</name>
    <dbReference type="NCBI Taxonomy" id="497965"/>
    <lineage>
        <taxon>Bacteria</taxon>
        <taxon>Bacillati</taxon>
        <taxon>Cyanobacteriota</taxon>
        <taxon>Cyanophyceae</taxon>
        <taxon>Oscillatoriophycideae</taxon>
        <taxon>Chroococcales</taxon>
        <taxon>Aphanothecaceae</taxon>
        <taxon>Gloeothece</taxon>
        <taxon>Gloeothece verrucosa</taxon>
    </lineage>
</organism>
<proteinExistence type="predicted"/>
<dbReference type="KEGG" id="cyj:Cyan7822_2559"/>
<dbReference type="InterPro" id="IPR013424">
    <property type="entry name" value="Ice-binding_C"/>
</dbReference>
<dbReference type="NCBIfam" id="TIGR02595">
    <property type="entry name" value="PEP_CTERM"/>
    <property type="match status" value="1"/>
</dbReference>
<evidence type="ECO:0008006" key="3">
    <source>
        <dbReference type="Google" id="ProtNLM"/>
    </source>
</evidence>
<gene>
    <name evidence="1" type="ordered locus">Cyan7822_2559</name>
</gene>